<evidence type="ECO:0000256" key="1">
    <source>
        <dbReference type="SAM" id="MobiDB-lite"/>
    </source>
</evidence>
<protein>
    <submittedName>
        <fullName evidence="2">Uncharacterized protein</fullName>
    </submittedName>
</protein>
<evidence type="ECO:0000313" key="4">
    <source>
        <dbReference type="Proteomes" id="UP000183760"/>
    </source>
</evidence>
<evidence type="ECO:0000313" key="2">
    <source>
        <dbReference type="EMBL" id="GEN09120.1"/>
    </source>
</evidence>
<accession>A0A511T4M6</accession>
<dbReference type="EMBL" id="BJXR01000031">
    <property type="protein sequence ID" value="GEN09120.1"/>
    <property type="molecule type" value="Genomic_DNA"/>
</dbReference>
<dbReference type="AlphaFoldDB" id="A0A511T4M6"/>
<organism evidence="2 5">
    <name type="scientific">Myxococcus fulvus</name>
    <dbReference type="NCBI Taxonomy" id="33"/>
    <lineage>
        <taxon>Bacteria</taxon>
        <taxon>Pseudomonadati</taxon>
        <taxon>Myxococcota</taxon>
        <taxon>Myxococcia</taxon>
        <taxon>Myxococcales</taxon>
        <taxon>Cystobacterineae</taxon>
        <taxon>Myxococcaceae</taxon>
        <taxon>Myxococcus</taxon>
    </lineage>
</organism>
<feature type="compositionally biased region" description="Pro residues" evidence="1">
    <location>
        <begin position="24"/>
        <end position="34"/>
    </location>
</feature>
<comment type="caution">
    <text evidence="2">The sequence shown here is derived from an EMBL/GenBank/DDBJ whole genome shotgun (WGS) entry which is preliminary data.</text>
</comment>
<dbReference type="RefSeq" id="WP_046714593.1">
    <property type="nucleotide sequence ID" value="NZ_BJXR01000031.1"/>
</dbReference>
<dbReference type="EMBL" id="FOIB01000005">
    <property type="protein sequence ID" value="SEU15580.1"/>
    <property type="molecule type" value="Genomic_DNA"/>
</dbReference>
<keyword evidence="4" id="KW-1185">Reference proteome</keyword>
<sequence length="156" mass="16852">MIKFPKKPGARGLPDIPPKASVPARPPDPKPLTPTPARAIASAKDAFHPTASVPRTGFAASQARLSVLTTKKSELELQAQHILQSRNQLSHLIGVLSNLAAKHPPGSREGRTLESRIANIQQVDKAFELQLQQLSTQRQSVDAELDAVQKLIAKNP</sequence>
<dbReference type="Proteomes" id="UP000183760">
    <property type="component" value="Unassembled WGS sequence"/>
</dbReference>
<dbReference type="Proteomes" id="UP000321514">
    <property type="component" value="Unassembled WGS sequence"/>
</dbReference>
<reference evidence="2 5" key="2">
    <citation type="submission" date="2019-07" db="EMBL/GenBank/DDBJ databases">
        <title>Whole genome shotgun sequence of Myxococcus fulvus NBRC 100333.</title>
        <authorList>
            <person name="Hosoyama A."/>
            <person name="Uohara A."/>
            <person name="Ohji S."/>
            <person name="Ichikawa N."/>
        </authorList>
    </citation>
    <scope>NUCLEOTIDE SEQUENCE [LARGE SCALE GENOMIC DNA]</scope>
    <source>
        <strain evidence="2 5">NBRC 100333</strain>
    </source>
</reference>
<evidence type="ECO:0000313" key="5">
    <source>
        <dbReference type="Proteomes" id="UP000321514"/>
    </source>
</evidence>
<proteinExistence type="predicted"/>
<name>A0A511T4M6_MYXFU</name>
<feature type="region of interest" description="Disordered" evidence="1">
    <location>
        <begin position="1"/>
        <end position="36"/>
    </location>
</feature>
<evidence type="ECO:0000313" key="3">
    <source>
        <dbReference type="EMBL" id="SEU15580.1"/>
    </source>
</evidence>
<reference evidence="3 4" key="1">
    <citation type="submission" date="2016-10" db="EMBL/GenBank/DDBJ databases">
        <authorList>
            <person name="Varghese N."/>
            <person name="Submissions S."/>
        </authorList>
    </citation>
    <scope>NUCLEOTIDE SEQUENCE [LARGE SCALE GENOMIC DNA]</scope>
    <source>
        <strain evidence="3 4">DSM 16525</strain>
    </source>
</reference>
<gene>
    <name evidence="2" type="ORF">MFU01_41570</name>
    <name evidence="3" type="ORF">SAMN05443572_105378</name>
</gene>